<keyword evidence="1" id="KW-0732">Signal</keyword>
<dbReference type="AlphaFoldDB" id="A0A5C5XH01"/>
<dbReference type="PANTHER" id="PTHR37691">
    <property type="entry name" value="BLR3518 PROTEIN"/>
    <property type="match status" value="1"/>
</dbReference>
<dbReference type="Proteomes" id="UP000316095">
    <property type="component" value="Unassembled WGS sequence"/>
</dbReference>
<reference evidence="2 3" key="1">
    <citation type="submission" date="2019-02" db="EMBL/GenBank/DDBJ databases">
        <title>Deep-cultivation of Planctomycetes and their phenomic and genomic characterization uncovers novel biology.</title>
        <authorList>
            <person name="Wiegand S."/>
            <person name="Jogler M."/>
            <person name="Boedeker C."/>
            <person name="Pinto D."/>
            <person name="Vollmers J."/>
            <person name="Rivas-Marin E."/>
            <person name="Kohn T."/>
            <person name="Peeters S.H."/>
            <person name="Heuer A."/>
            <person name="Rast P."/>
            <person name="Oberbeckmann S."/>
            <person name="Bunk B."/>
            <person name="Jeske O."/>
            <person name="Meyerdierks A."/>
            <person name="Storesund J.E."/>
            <person name="Kallscheuer N."/>
            <person name="Luecker S."/>
            <person name="Lage O.M."/>
            <person name="Pohl T."/>
            <person name="Merkel B.J."/>
            <person name="Hornburger P."/>
            <person name="Mueller R.-W."/>
            <person name="Bruemmer F."/>
            <person name="Labrenz M."/>
            <person name="Spormann A.M."/>
            <person name="Op Den Camp H."/>
            <person name="Overmann J."/>
            <person name="Amann R."/>
            <person name="Jetten M.S.M."/>
            <person name="Mascher T."/>
            <person name="Medema M.H."/>
            <person name="Devos D.P."/>
            <person name="Kaster A.-K."/>
            <person name="Ovreas L."/>
            <person name="Rohde M."/>
            <person name="Galperin M.Y."/>
            <person name="Jogler C."/>
        </authorList>
    </citation>
    <scope>NUCLEOTIDE SEQUENCE [LARGE SCALE GENOMIC DNA]</scope>
    <source>
        <strain evidence="2 3">Pan54</strain>
    </source>
</reference>
<dbReference type="InterPro" id="IPR003787">
    <property type="entry name" value="Sulphur_relay_DsrE/F-like"/>
</dbReference>
<sequence length="196" mass="20667" precursor="true">MKYQATVFALIAIGGAIGFGVASGQTSPLTDESTHPDESQYVNPAIKDYGKVVQLPNAAHQPRDGSRIVVDITKGGDSDKLNPAIEKVCRFVNIYAGAGKESAKVDIAVVLHGDATLAILRNDAYSTRFSSKANPNLKCLSELQKAGVKVYVCGQSLIGKGAKPSEVTEQVDVAVSALTALVNLQADGYAYLPMLK</sequence>
<accession>A0A5C5XH01</accession>
<organism evidence="2 3">
    <name type="scientific">Rubinisphaera italica</name>
    <dbReference type="NCBI Taxonomy" id="2527969"/>
    <lineage>
        <taxon>Bacteria</taxon>
        <taxon>Pseudomonadati</taxon>
        <taxon>Planctomycetota</taxon>
        <taxon>Planctomycetia</taxon>
        <taxon>Planctomycetales</taxon>
        <taxon>Planctomycetaceae</taxon>
        <taxon>Rubinisphaera</taxon>
    </lineage>
</organism>
<gene>
    <name evidence="2" type="ORF">Pan54_24280</name>
</gene>
<evidence type="ECO:0000313" key="3">
    <source>
        <dbReference type="Proteomes" id="UP000316095"/>
    </source>
</evidence>
<dbReference type="InterPro" id="IPR027396">
    <property type="entry name" value="DsrEFH-like"/>
</dbReference>
<feature type="signal peptide" evidence="1">
    <location>
        <begin position="1"/>
        <end position="24"/>
    </location>
</feature>
<name>A0A5C5XH01_9PLAN</name>
<protein>
    <submittedName>
        <fullName evidence="2">DsrE/DsrF-like family protein</fullName>
    </submittedName>
</protein>
<comment type="caution">
    <text evidence="2">The sequence shown here is derived from an EMBL/GenBank/DDBJ whole genome shotgun (WGS) entry which is preliminary data.</text>
</comment>
<dbReference type="SUPFAM" id="SSF75169">
    <property type="entry name" value="DsrEFH-like"/>
    <property type="match status" value="1"/>
</dbReference>
<dbReference type="PANTHER" id="PTHR37691:SF1">
    <property type="entry name" value="BLR3518 PROTEIN"/>
    <property type="match status" value="1"/>
</dbReference>
<dbReference type="OrthoDB" id="254108at2"/>
<dbReference type="Gene3D" id="3.40.1260.10">
    <property type="entry name" value="DsrEFH-like"/>
    <property type="match status" value="1"/>
</dbReference>
<proteinExistence type="predicted"/>
<evidence type="ECO:0000256" key="1">
    <source>
        <dbReference type="SAM" id="SignalP"/>
    </source>
</evidence>
<keyword evidence="3" id="KW-1185">Reference proteome</keyword>
<dbReference type="RefSeq" id="WP_146503647.1">
    <property type="nucleotide sequence ID" value="NZ_SJPG01000001.1"/>
</dbReference>
<feature type="chain" id="PRO_5022953593" evidence="1">
    <location>
        <begin position="25"/>
        <end position="196"/>
    </location>
</feature>
<dbReference type="Pfam" id="PF02635">
    <property type="entry name" value="DsrE"/>
    <property type="match status" value="1"/>
</dbReference>
<evidence type="ECO:0000313" key="2">
    <source>
        <dbReference type="EMBL" id="TWT61691.1"/>
    </source>
</evidence>
<dbReference type="EMBL" id="SJPG01000001">
    <property type="protein sequence ID" value="TWT61691.1"/>
    <property type="molecule type" value="Genomic_DNA"/>
</dbReference>